<feature type="domain" description="TIR" evidence="1">
    <location>
        <begin position="4"/>
        <end position="135"/>
    </location>
</feature>
<dbReference type="RefSeq" id="WP_303276556.1">
    <property type="nucleotide sequence ID" value="NZ_JAUOEK010000055.1"/>
</dbReference>
<dbReference type="Proteomes" id="UP001176883">
    <property type="component" value="Unassembled WGS sequence"/>
</dbReference>
<dbReference type="PROSITE" id="PS50104">
    <property type="entry name" value="TIR"/>
    <property type="match status" value="1"/>
</dbReference>
<gene>
    <name evidence="2" type="ORF">Q4Q35_03560</name>
</gene>
<name>A0ABT8W723_9FLAO</name>
<dbReference type="SUPFAM" id="SSF52200">
    <property type="entry name" value="Toll/Interleukin receptor TIR domain"/>
    <property type="match status" value="1"/>
</dbReference>
<organism evidence="2 3">
    <name type="scientific">Flavivirga aquimarina</name>
    <dbReference type="NCBI Taxonomy" id="2027862"/>
    <lineage>
        <taxon>Bacteria</taxon>
        <taxon>Pseudomonadati</taxon>
        <taxon>Bacteroidota</taxon>
        <taxon>Flavobacteriia</taxon>
        <taxon>Flavobacteriales</taxon>
        <taxon>Flavobacteriaceae</taxon>
        <taxon>Flavivirga</taxon>
    </lineage>
</organism>
<dbReference type="EMBL" id="JAUOEK010000055">
    <property type="protein sequence ID" value="MDO5968874.1"/>
    <property type="molecule type" value="Genomic_DNA"/>
</dbReference>
<evidence type="ECO:0000259" key="1">
    <source>
        <dbReference type="PROSITE" id="PS50104"/>
    </source>
</evidence>
<dbReference type="Pfam" id="PF13676">
    <property type="entry name" value="TIR_2"/>
    <property type="match status" value="1"/>
</dbReference>
<dbReference type="InterPro" id="IPR035897">
    <property type="entry name" value="Toll_tir_struct_dom_sf"/>
</dbReference>
<proteinExistence type="predicted"/>
<evidence type="ECO:0000313" key="2">
    <source>
        <dbReference type="EMBL" id="MDO5968874.1"/>
    </source>
</evidence>
<reference evidence="2" key="1">
    <citation type="submission" date="2023-07" db="EMBL/GenBank/DDBJ databases">
        <title>Two novel species in the genus Flavivirga.</title>
        <authorList>
            <person name="Kwon K."/>
        </authorList>
    </citation>
    <scope>NUCLEOTIDE SEQUENCE</scope>
    <source>
        <strain evidence="2">KCTC 52353</strain>
    </source>
</reference>
<comment type="caution">
    <text evidence="2">The sequence shown here is derived from an EMBL/GenBank/DDBJ whole genome shotgun (WGS) entry which is preliminary data.</text>
</comment>
<sequence>MKQYEFDIALSCAIEDIEIARSIKEELKRLGVKCYFFEDKLKPSRDIKLKTWKIYRKKSKYALVIISENYPKKKWAKEEWEIILGVRRDWDYIIPVRLDNTPLEGLHSNTEYMIWEGKPSHTAISVFSLLKLKKTSKKKYDKKRRKSLGSVTNNIRVKNNEGNITGSKTNN</sequence>
<dbReference type="InterPro" id="IPR000157">
    <property type="entry name" value="TIR_dom"/>
</dbReference>
<keyword evidence="2" id="KW-0675">Receptor</keyword>
<protein>
    <submittedName>
        <fullName evidence="2">Toll/interleukin-1 receptor domain-containing protein</fullName>
    </submittedName>
</protein>
<evidence type="ECO:0000313" key="3">
    <source>
        <dbReference type="Proteomes" id="UP001176883"/>
    </source>
</evidence>
<keyword evidence="3" id="KW-1185">Reference proteome</keyword>
<dbReference type="Gene3D" id="3.40.50.10140">
    <property type="entry name" value="Toll/interleukin-1 receptor homology (TIR) domain"/>
    <property type="match status" value="1"/>
</dbReference>
<accession>A0ABT8W723</accession>